<dbReference type="InterPro" id="IPR000330">
    <property type="entry name" value="SNF2_N"/>
</dbReference>
<dbReference type="SUPFAM" id="SSF52540">
    <property type="entry name" value="P-loop containing nucleoside triphosphate hydrolases"/>
    <property type="match status" value="2"/>
</dbReference>
<evidence type="ECO:0000313" key="8">
    <source>
        <dbReference type="Proteomes" id="UP001154265"/>
    </source>
</evidence>
<keyword evidence="3" id="KW-0347">Helicase</keyword>
<dbReference type="InterPro" id="IPR027417">
    <property type="entry name" value="P-loop_NTPase"/>
</dbReference>
<keyword evidence="1" id="KW-0547">Nucleotide-binding</keyword>
<dbReference type="CDD" id="cd18793">
    <property type="entry name" value="SF2_C_SNF"/>
    <property type="match status" value="1"/>
</dbReference>
<accession>A0ABT6F2A8</accession>
<dbReference type="RefSeq" id="WP_277867920.1">
    <property type="nucleotide sequence ID" value="NZ_JAKKUT010000006.1"/>
</dbReference>
<dbReference type="SMART" id="SM00490">
    <property type="entry name" value="HELICc"/>
    <property type="match status" value="1"/>
</dbReference>
<dbReference type="InterPro" id="IPR001650">
    <property type="entry name" value="Helicase_C-like"/>
</dbReference>
<gene>
    <name evidence="7" type="ORF">L3556_13775</name>
</gene>
<dbReference type="Gene3D" id="3.30.870.10">
    <property type="entry name" value="Endonuclease Chain A"/>
    <property type="match status" value="1"/>
</dbReference>
<proteinExistence type="predicted"/>
<dbReference type="PANTHER" id="PTHR45766">
    <property type="entry name" value="DNA ANNEALING HELICASE AND ENDONUCLEASE ZRANB3 FAMILY MEMBER"/>
    <property type="match status" value="1"/>
</dbReference>
<evidence type="ECO:0000259" key="6">
    <source>
        <dbReference type="PROSITE" id="PS51194"/>
    </source>
</evidence>
<keyword evidence="4" id="KW-0067">ATP-binding</keyword>
<dbReference type="Gene3D" id="3.40.50.300">
    <property type="entry name" value="P-loop containing nucleotide triphosphate hydrolases"/>
    <property type="match status" value="1"/>
</dbReference>
<organism evidence="7 8">
    <name type="scientific">Candidatus Synechococcus calcipolaris G9</name>
    <dbReference type="NCBI Taxonomy" id="1497997"/>
    <lineage>
        <taxon>Bacteria</taxon>
        <taxon>Bacillati</taxon>
        <taxon>Cyanobacteriota</taxon>
        <taxon>Cyanophyceae</taxon>
        <taxon>Synechococcales</taxon>
        <taxon>Synechococcaceae</taxon>
        <taxon>Synechococcus</taxon>
    </lineage>
</organism>
<evidence type="ECO:0000259" key="5">
    <source>
        <dbReference type="PROSITE" id="PS51192"/>
    </source>
</evidence>
<dbReference type="Proteomes" id="UP001154265">
    <property type="component" value="Unassembled WGS sequence"/>
</dbReference>
<evidence type="ECO:0000256" key="2">
    <source>
        <dbReference type="ARBA" id="ARBA00022801"/>
    </source>
</evidence>
<reference evidence="7" key="2">
    <citation type="submission" date="2022-01" db="EMBL/GenBank/DDBJ databases">
        <authorList>
            <person name="Zivanovic Y."/>
            <person name="Moreira D."/>
            <person name="Lopez-Garcia P."/>
        </authorList>
    </citation>
    <scope>NUCLEOTIDE SEQUENCE</scope>
    <source>
        <strain evidence="7">G9</strain>
    </source>
</reference>
<protein>
    <submittedName>
        <fullName evidence="7">SNF2-related protein</fullName>
    </submittedName>
</protein>
<dbReference type="PROSITE" id="PS51192">
    <property type="entry name" value="HELICASE_ATP_BIND_1"/>
    <property type="match status" value="1"/>
</dbReference>
<dbReference type="InterPro" id="IPR057342">
    <property type="entry name" value="DEXDc_RapA"/>
</dbReference>
<keyword evidence="8" id="KW-1185">Reference proteome</keyword>
<evidence type="ECO:0000313" key="7">
    <source>
        <dbReference type="EMBL" id="MDG2991992.1"/>
    </source>
</evidence>
<comment type="caution">
    <text evidence="7">The sequence shown here is derived from an EMBL/GenBank/DDBJ whole genome shotgun (WGS) entry which is preliminary data.</text>
</comment>
<dbReference type="SMART" id="SM00487">
    <property type="entry name" value="DEXDc"/>
    <property type="match status" value="1"/>
</dbReference>
<dbReference type="CDD" id="cd18011">
    <property type="entry name" value="DEXDc_RapA"/>
    <property type="match status" value="1"/>
</dbReference>
<feature type="domain" description="Helicase ATP-binding" evidence="5">
    <location>
        <begin position="314"/>
        <end position="493"/>
    </location>
</feature>
<dbReference type="Pfam" id="PF00271">
    <property type="entry name" value="Helicase_C"/>
    <property type="match status" value="1"/>
</dbReference>
<dbReference type="Gene3D" id="3.40.50.10810">
    <property type="entry name" value="Tandem AAA-ATPase domain"/>
    <property type="match status" value="1"/>
</dbReference>
<dbReference type="InterPro" id="IPR038718">
    <property type="entry name" value="SNF2-like_sf"/>
</dbReference>
<evidence type="ECO:0000256" key="3">
    <source>
        <dbReference type="ARBA" id="ARBA00022806"/>
    </source>
</evidence>
<sequence>MNSVNSLKYYSWKTKYSRDSGDILQEFYIPALTFATRYWRTTGYFSATALALAMRGLEGLIQNQGTMRLIVGCTLNAPEIEAIQKGEDLRQRIQTYLLAQPLILPNQAAHDALELLAWLIQHHILDIKIAIPCDAHRQPSFAPHVFHEKAGIIEDKDGERIAFTGSINETENGWLHNWESFHVFTSWATPDHVNAEDESFASLWADRSPNALVMTVPQAIHDHLLQFAPPANTLPKRLVQSTSGTYTVTPSISPAKPPEPDPILDSRTIVWNYIAQAPHLPGGERIGEVTSAVTPWPHQIRAFKRMWDNWPPKLLIADEVGLGKTIQAGLILRQAWLSGKAKRILIMAPAAVLKQWQIELREKFNLNWPTYDGKNFNWYPSVGLQHSDTRPISRQDWHKEPCLIVSSHLMRRADRMPELLHQAEQWDLIILDEAHAARRQGQQTNLEKQRPNRLLALMQQLRNRTQGLVLLTATPMQIHPIEVWDLLSLLGLPSEWTAADFLRFFELTNKPSPSSEELAYMARLFRSVEHHFTEINEGLAQKLAPQTHNRSKTKRILKALRNTATTPLRQLETDERAAAIRIMQAHSPVRVLISRHTRDLLRSYYNSGKISTPISQRHVKDEFIPLSPREREVYEAVENYITTTYNNAAAAERNAVGFVMTIYRRRLASSFYALAQTLKHRLEKLQGNSTTPVLVETLAEDIFDEDINDEAPDIDEAQQLEIQALEKEEATDLQDLLNQVSALPIDSKTEVVKQLIKNLQSDGYQQIIIFTQFTDTLDFLRQELTQSLQLPIICFSGRGGEILQNNGYWKVISREQTKQRFLNGQADLMLCTEAAAEGLNFQFCGALINYDMPWNPMKVEQRIGRIDRIGQKHREIRIHNLHYANTVEADVYQALQERIEAFQDVVGRLQPILARLPNQISRLVLQSKEQRERYKANLMDEIKHDQSQISNFDLDAIIDQDFISPALPEPAYTLTDLQNILTQPNLLPAGISATSTGTKDFSYLRPGMNHSIRVTTDPTYYDQNSDSVELWSPGSPLFPQAVSHQNNQNQNKIQFQNAISLNRKN</sequence>
<dbReference type="PANTHER" id="PTHR45766:SF6">
    <property type="entry name" value="SWI_SNF-RELATED MATRIX-ASSOCIATED ACTIN-DEPENDENT REGULATOR OF CHROMATIN SUBFAMILY A-LIKE PROTEIN 1"/>
    <property type="match status" value="1"/>
</dbReference>
<evidence type="ECO:0000256" key="1">
    <source>
        <dbReference type="ARBA" id="ARBA00022741"/>
    </source>
</evidence>
<dbReference type="InterPro" id="IPR014001">
    <property type="entry name" value="Helicase_ATP-bd"/>
</dbReference>
<dbReference type="CDD" id="cd09179">
    <property type="entry name" value="PLDc_N_DEXD_a"/>
    <property type="match status" value="1"/>
</dbReference>
<dbReference type="Pfam" id="PF00176">
    <property type="entry name" value="SNF2-rel_dom"/>
    <property type="match status" value="1"/>
</dbReference>
<keyword evidence="2" id="KW-0378">Hydrolase</keyword>
<feature type="domain" description="Helicase C-terminal" evidence="6">
    <location>
        <begin position="751"/>
        <end position="910"/>
    </location>
</feature>
<reference evidence="7" key="1">
    <citation type="journal article" date="2022" name="Genome Biol. Evol.">
        <title>A New Gene Family Diagnostic for Intracellular Biomineralization of Amorphous Ca Carbonates by Cyanobacteria.</title>
        <authorList>
            <person name="Benzerara K."/>
            <person name="Duprat E."/>
            <person name="Bitard-Feildel T."/>
            <person name="Caumes G."/>
            <person name="Cassier-Chauvat C."/>
            <person name="Chauvat F."/>
            <person name="Dezi M."/>
            <person name="Diop S.I."/>
            <person name="Gaschignard G."/>
            <person name="Gorgen S."/>
            <person name="Gugger M."/>
            <person name="Lopez-Garcia P."/>
            <person name="Millet M."/>
            <person name="Skouri-Panet F."/>
            <person name="Moreira D."/>
            <person name="Callebaut I."/>
        </authorList>
    </citation>
    <scope>NUCLEOTIDE SEQUENCE</scope>
    <source>
        <strain evidence="7">G9</strain>
    </source>
</reference>
<dbReference type="EMBL" id="JAKKUT010000006">
    <property type="protein sequence ID" value="MDG2991992.1"/>
    <property type="molecule type" value="Genomic_DNA"/>
</dbReference>
<dbReference type="InterPro" id="IPR049730">
    <property type="entry name" value="SNF2/RAD54-like_C"/>
</dbReference>
<evidence type="ECO:0000256" key="4">
    <source>
        <dbReference type="ARBA" id="ARBA00022840"/>
    </source>
</evidence>
<name>A0ABT6F2A8_9SYNE</name>
<dbReference type="PROSITE" id="PS51194">
    <property type="entry name" value="HELICASE_CTER"/>
    <property type="match status" value="1"/>
</dbReference>